<feature type="binding site" evidence="6">
    <location>
        <position position="197"/>
    </location>
    <ligand>
        <name>Ca(2+)</name>
        <dbReference type="ChEBI" id="CHEBI:29108"/>
        <label>1</label>
        <note>catalytic</note>
    </ligand>
</feature>
<dbReference type="Pfam" id="PF01731">
    <property type="entry name" value="Arylesterase"/>
    <property type="match status" value="1"/>
</dbReference>
<evidence type="ECO:0000256" key="2">
    <source>
        <dbReference type="ARBA" id="ARBA00022801"/>
    </source>
</evidence>
<dbReference type="PANTHER" id="PTHR11799">
    <property type="entry name" value="PARAOXONASE"/>
    <property type="match status" value="1"/>
</dbReference>
<evidence type="ECO:0000256" key="1">
    <source>
        <dbReference type="ARBA" id="ARBA00008595"/>
    </source>
</evidence>
<feature type="binding site" evidence="6">
    <location>
        <position position="85"/>
    </location>
    <ligand>
        <name>Ca(2+)</name>
        <dbReference type="ChEBI" id="CHEBI:29108"/>
        <label>1</label>
        <note>catalytic</note>
    </ligand>
</feature>
<dbReference type="Proteomes" id="UP000091967">
    <property type="component" value="Unassembled WGS sequence"/>
</dbReference>
<dbReference type="STRING" id="36050.A0A1B8AF67"/>
<dbReference type="InterPro" id="IPR051288">
    <property type="entry name" value="Serum_paraoxonase/arylesterase"/>
</dbReference>
<dbReference type="EMBL" id="LYXU01000004">
    <property type="protein sequence ID" value="OBS19136.1"/>
    <property type="molecule type" value="Genomic_DNA"/>
</dbReference>
<keyword evidence="6" id="KW-0479">Metal-binding</keyword>
<dbReference type="InterPro" id="IPR011042">
    <property type="entry name" value="6-blade_b-propeller_TolB-like"/>
</dbReference>
<dbReference type="PANTHER" id="PTHR11799:SF30">
    <property type="entry name" value="SERUM PARAOXONASE_ARYLESTERASE 2"/>
    <property type="match status" value="1"/>
</dbReference>
<keyword evidence="6" id="KW-0106">Calcium</keyword>
<evidence type="ECO:0000256" key="5">
    <source>
        <dbReference type="PIRSR" id="PIRSR602640-1"/>
    </source>
</evidence>
<keyword evidence="3" id="KW-1015">Disulfide bond</keyword>
<comment type="PTM">
    <text evidence="7">Glycosylated.</text>
</comment>
<dbReference type="InterPro" id="IPR002640">
    <property type="entry name" value="Arylesterase"/>
</dbReference>
<evidence type="ECO:0008006" key="10">
    <source>
        <dbReference type="Google" id="ProtNLM"/>
    </source>
</evidence>
<feature type="binding site" evidence="6">
    <location>
        <position position="242"/>
    </location>
    <ligand>
        <name>Ca(2+)</name>
        <dbReference type="ChEBI" id="CHEBI:29108"/>
        <label>1</label>
        <note>catalytic</note>
    </ligand>
</feature>
<feature type="binding site" evidence="6">
    <location>
        <position position="17"/>
    </location>
    <ligand>
        <name>Ca(2+)</name>
        <dbReference type="ChEBI" id="CHEBI:29108"/>
        <label>1</label>
        <note>catalytic</note>
    </ligand>
</feature>
<dbReference type="GO" id="GO:0004064">
    <property type="term" value="F:arylesterase activity"/>
    <property type="evidence" value="ECO:0007669"/>
    <property type="project" value="InterPro"/>
</dbReference>
<evidence type="ECO:0000256" key="6">
    <source>
        <dbReference type="PIRSR" id="PIRSR602640-2"/>
    </source>
</evidence>
<sequence>MGVHEVKFSELVRSCEDVLLIEQHHLAILACDGGRERYNTVMGIFAGNVTENAKLWVYDYEAAEKESLKPISLAGFPNANDFHSLGLAFDQQTSNLFVTNHAQAGPRIEMFNLDIDSLTARYIQTIEHPLIHGPNSIAIIDGQEFYVSNDHYVTKRQSVLVSNLETYLGTPTGTVVHVSLKESKVQAKVVARVPFANGIEILNSSTVAVASSSRAAVYFFDTPDPMTLKYNSKILLPFLPDNLSGHGDKLMIAGHAHMPSLVKFTQSRHICNNPVEYERADSKTKEHCETAEATSWAAEWSESEGLKNLYIDTEYPSSSTVVKGGGVGIITGLYAKGILVWRDVNSNPS</sequence>
<evidence type="ECO:0000256" key="7">
    <source>
        <dbReference type="PIRSR" id="PIRSR602640-4"/>
    </source>
</evidence>
<evidence type="ECO:0000313" key="9">
    <source>
        <dbReference type="Proteomes" id="UP000091967"/>
    </source>
</evidence>
<comment type="similarity">
    <text evidence="1">Belongs to the paraoxonase family.</text>
</comment>
<keyword evidence="2" id="KW-0378">Hydrolase</keyword>
<protein>
    <recommendedName>
        <fullName evidence="10">SMP-30/Gluconolactonase/LRE-like region domain-containing protein</fullName>
    </recommendedName>
</protein>
<dbReference type="Gene3D" id="2.120.10.30">
    <property type="entry name" value="TolB, C-terminal domain"/>
    <property type="match status" value="1"/>
</dbReference>
<dbReference type="AlphaFoldDB" id="A0A1B8AF67"/>
<accession>A0A1B8AF67</accession>
<evidence type="ECO:0000256" key="3">
    <source>
        <dbReference type="ARBA" id="ARBA00023157"/>
    </source>
</evidence>
<feature type="glycosylation site" description="N-linked (GlcNAc...) asparagine" evidence="7">
    <location>
        <position position="242"/>
    </location>
</feature>
<dbReference type="GO" id="GO:0046872">
    <property type="term" value="F:metal ion binding"/>
    <property type="evidence" value="ECO:0007669"/>
    <property type="project" value="UniProtKB-KW"/>
</dbReference>
<feature type="active site" description="Proton acceptor" evidence="5">
    <location>
        <position position="83"/>
    </location>
</feature>
<organism evidence="8 9">
    <name type="scientific">Fusarium poae</name>
    <dbReference type="NCBI Taxonomy" id="36050"/>
    <lineage>
        <taxon>Eukaryota</taxon>
        <taxon>Fungi</taxon>
        <taxon>Dikarya</taxon>
        <taxon>Ascomycota</taxon>
        <taxon>Pezizomycotina</taxon>
        <taxon>Sordariomycetes</taxon>
        <taxon>Hypocreomycetidae</taxon>
        <taxon>Hypocreales</taxon>
        <taxon>Nectriaceae</taxon>
        <taxon>Fusarium</taxon>
    </lineage>
</organism>
<keyword evidence="9" id="KW-1185">Reference proteome</keyword>
<dbReference type="SUPFAM" id="SSF63829">
    <property type="entry name" value="Calcium-dependent phosphotriesterase"/>
    <property type="match status" value="1"/>
</dbReference>
<comment type="cofactor">
    <cofactor evidence="6">
        <name>Ca(2+)</name>
        <dbReference type="ChEBI" id="CHEBI:29108"/>
    </cofactor>
    <text evidence="6">Binds 2 calcium ions per subunit.</text>
</comment>
<keyword evidence="4 7" id="KW-0325">Glycoprotein</keyword>
<feature type="binding site" evidence="6">
    <location>
        <position position="241"/>
    </location>
    <ligand>
        <name>Ca(2+)</name>
        <dbReference type="ChEBI" id="CHEBI:29108"/>
        <label>1</label>
        <note>catalytic</note>
    </ligand>
</feature>
<evidence type="ECO:0000313" key="8">
    <source>
        <dbReference type="EMBL" id="OBS19136.1"/>
    </source>
</evidence>
<comment type="caution">
    <text evidence="8">The sequence shown here is derived from an EMBL/GenBank/DDBJ whole genome shotgun (WGS) entry which is preliminary data.</text>
</comment>
<proteinExistence type="inferred from homology"/>
<dbReference type="OMA" id="NDHYITK"/>
<evidence type="ECO:0000256" key="4">
    <source>
        <dbReference type="ARBA" id="ARBA00023180"/>
    </source>
</evidence>
<gene>
    <name evidence="8" type="ORF">FPOA_10859</name>
</gene>
<name>A0A1B8AF67_FUSPO</name>
<reference evidence="8 9" key="1">
    <citation type="submission" date="2016-06" db="EMBL/GenBank/DDBJ databases">
        <title>Living apart together: crosstalk between the core and supernumerary genomes in a fungal plant pathogen.</title>
        <authorList>
            <person name="Vanheule A."/>
            <person name="Audenaert K."/>
            <person name="Warris S."/>
            <person name="Van De Geest H."/>
            <person name="Schijlen E."/>
            <person name="Hofte M."/>
            <person name="De Saeger S."/>
            <person name="Haesaert G."/>
            <person name="Waalwijk C."/>
            <person name="Van Der Lee T."/>
        </authorList>
    </citation>
    <scope>NUCLEOTIDE SEQUENCE [LARGE SCALE GENOMIC DNA]</scope>
    <source>
        <strain evidence="8 9">2516</strain>
    </source>
</reference>
<feature type="binding site" evidence="6">
    <location>
        <position position="135"/>
    </location>
    <ligand>
        <name>Ca(2+)</name>
        <dbReference type="ChEBI" id="CHEBI:29108"/>
        <label>1</label>
        <note>catalytic</note>
    </ligand>
</feature>